<reference evidence="1 2" key="1">
    <citation type="submission" date="2019-06" db="EMBL/GenBank/DDBJ databases">
        <title>Complete genome sequence of Ensifer mexicanus ITTG R7 isolated from nodules of Acacia angustissima (Mill.) Kuntze.</title>
        <authorList>
            <person name="Rincon-Rosales R."/>
            <person name="Rogel M.A."/>
            <person name="Guerrero G."/>
            <person name="Rincon-Molina C.I."/>
            <person name="Lopez-Lopez A."/>
            <person name="Martinez-Romero E."/>
        </authorList>
    </citation>
    <scope>NUCLEOTIDE SEQUENCE [LARGE SCALE GENOMIC DNA]</scope>
    <source>
        <strain evidence="1 2">ITTG R7</strain>
        <plasmid evidence="2">pemeittgr7c</plasmid>
    </source>
</reference>
<accession>A0A859R655</accession>
<dbReference type="AlphaFoldDB" id="A0A859R655"/>
<name>A0A859R655_9HYPH</name>
<protein>
    <submittedName>
        <fullName evidence="1">Uncharacterized protein</fullName>
    </submittedName>
</protein>
<organism evidence="1 2">
    <name type="scientific">Sinorhizobium mexicanum</name>
    <dbReference type="NCBI Taxonomy" id="375549"/>
    <lineage>
        <taxon>Bacteria</taxon>
        <taxon>Pseudomonadati</taxon>
        <taxon>Pseudomonadota</taxon>
        <taxon>Alphaproteobacteria</taxon>
        <taxon>Hyphomicrobiales</taxon>
        <taxon>Rhizobiaceae</taxon>
        <taxon>Sinorhizobium/Ensifer group</taxon>
        <taxon>Sinorhizobium</taxon>
    </lineage>
</organism>
<gene>
    <name evidence="1" type="ORF">FKV68_26935</name>
</gene>
<dbReference type="Proteomes" id="UP000510721">
    <property type="component" value="Plasmid pEmeITTGR7c"/>
</dbReference>
<dbReference type="EMBL" id="CP041241">
    <property type="protein sequence ID" value="QLL65008.1"/>
    <property type="molecule type" value="Genomic_DNA"/>
</dbReference>
<keyword evidence="1" id="KW-0614">Plasmid</keyword>
<evidence type="ECO:0000313" key="1">
    <source>
        <dbReference type="EMBL" id="QLL65008.1"/>
    </source>
</evidence>
<evidence type="ECO:0000313" key="2">
    <source>
        <dbReference type="Proteomes" id="UP000510721"/>
    </source>
</evidence>
<dbReference type="RefSeq" id="WP_180943473.1">
    <property type="nucleotide sequence ID" value="NZ_CP041241.1"/>
</dbReference>
<proteinExistence type="predicted"/>
<geneLocation type="plasmid" evidence="2">
    <name>pemeittgr7c</name>
</geneLocation>
<dbReference type="KEGG" id="emx:FKV68_26935"/>
<keyword evidence="2" id="KW-1185">Reference proteome</keyword>
<sequence length="79" mass="8645">MADADKMKRLIEDCRKDIAAYLPPDSALAPEELLNRLLCRLDGRQAKEALCDDWQGWCPADGEGDGDVDRAGQSAPEIA</sequence>